<proteinExistence type="predicted"/>
<dbReference type="Proteomes" id="UP001205560">
    <property type="component" value="Unassembled WGS sequence"/>
</dbReference>
<organism evidence="1 2">
    <name type="scientific">Massilia norwichensis</name>
    <dbReference type="NCBI Taxonomy" id="1442366"/>
    <lineage>
        <taxon>Bacteria</taxon>
        <taxon>Pseudomonadati</taxon>
        <taxon>Pseudomonadota</taxon>
        <taxon>Betaproteobacteria</taxon>
        <taxon>Burkholderiales</taxon>
        <taxon>Oxalobacteraceae</taxon>
        <taxon>Telluria group</taxon>
        <taxon>Massilia</taxon>
    </lineage>
</organism>
<evidence type="ECO:0000313" key="2">
    <source>
        <dbReference type="Proteomes" id="UP001205560"/>
    </source>
</evidence>
<gene>
    <name evidence="1" type="ORF">NX782_17755</name>
</gene>
<reference evidence="1 2" key="1">
    <citation type="submission" date="2022-08" db="EMBL/GenBank/DDBJ databases">
        <title>Reclassification of Massilia species as members of the genera Telluria, Duganella, Pseudoduganella, Mokoshia gen. nov. and Zemynaea gen. nov. using orthogonal and non-orthogonal genome-based approaches.</title>
        <authorList>
            <person name="Bowman J.P."/>
        </authorList>
    </citation>
    <scope>NUCLEOTIDE SEQUENCE [LARGE SCALE GENOMIC DNA]</scope>
    <source>
        <strain evidence="1 2">LMG 28164</strain>
    </source>
</reference>
<accession>A0ABT2AA10</accession>
<sequence length="176" mass="18681">MLKKLFRKKTQVAGAVALLPLSSDDIERVRERCRALVRKRAAISAGISAVPIPGVDMVADLTSFASMVEDINKDFGLTPAQIDALQPHMRIATYQAMAALGGTLVGKLVTKELVLKLLQKSGAKLAAKSATKVVPLAGQIASAAIGFALFRQMGYQHVEACARVAQEVGQKTVTPV</sequence>
<evidence type="ECO:0000313" key="1">
    <source>
        <dbReference type="EMBL" id="MCS0591038.1"/>
    </source>
</evidence>
<dbReference type="EMBL" id="JANUGX010000022">
    <property type="protein sequence ID" value="MCS0591038.1"/>
    <property type="molecule type" value="Genomic_DNA"/>
</dbReference>
<name>A0ABT2AA10_9BURK</name>
<protein>
    <submittedName>
        <fullName evidence="1">YcjF family protein</fullName>
    </submittedName>
</protein>
<comment type="caution">
    <text evidence="1">The sequence shown here is derived from an EMBL/GenBank/DDBJ whole genome shotgun (WGS) entry which is preliminary data.</text>
</comment>
<keyword evidence="2" id="KW-1185">Reference proteome</keyword>
<dbReference type="RefSeq" id="WP_258846810.1">
    <property type="nucleotide sequence ID" value="NZ_JANUGX010000022.1"/>
</dbReference>